<reference evidence="3" key="1">
    <citation type="journal article" date="2023" name="Mol. Biol. Evol.">
        <title>Third-Generation Sequencing Reveals the Adaptive Role of the Epigenome in Three Deep-Sea Polychaetes.</title>
        <authorList>
            <person name="Perez M."/>
            <person name="Aroh O."/>
            <person name="Sun Y."/>
            <person name="Lan Y."/>
            <person name="Juniper S.K."/>
            <person name="Young C.R."/>
            <person name="Angers B."/>
            <person name="Qian P.Y."/>
        </authorList>
    </citation>
    <scope>NUCLEOTIDE SEQUENCE</scope>
    <source>
        <strain evidence="3">R07B-5</strain>
    </source>
</reference>
<dbReference type="Pfam" id="PF24923">
    <property type="entry name" value="ATP-grasp_IQCH"/>
    <property type="match status" value="1"/>
</dbReference>
<accession>A0AAD9UHH9</accession>
<proteinExistence type="predicted"/>
<feature type="domain" description="IQCH-like ATP-grasp" evidence="2">
    <location>
        <begin position="53"/>
        <end position="317"/>
    </location>
</feature>
<sequence>MCLSTILKYSPRTLKRLKNLIRGREAYIITQVPHNDDIFISDYLNVPVMCPEPDTAALFSCKSGSKRIFANAGVTMPPGEYDVYSLPQLHECLAQLITENLEVTRWLFKLDDEYDGRGIAYIDIGDHLHCYQWALKEAARYGEKWKKKWAQEAAYIKIHEEVPTLLTQHARTNNKNVYATWEIYLEAFLSQGGVIEACPPSDSVTALTADMLIEPNGEMSIVSLGDQIHDDSLYTCWGLSVPQSSVEPELLNDNLFKVAESCRARGVIGYFAVDFVTFIHPKTMAQELWTVDLNLSYSDTAAMSQLLKFVSCGTLDVKTHFFDVPPPKVEEKKLRRRRLKEEEAPPNTKRYAVLSTKLFHTNLSVVHYSVFFQMCRAHGIGYDIKEKQGTVFTLIDSFNREHLGMLSVGDNLQNVLSIFATNLSVIHQEISAPNMQGDSNFRPVIEDIEAILGTTVENAEDEEEDKEEEKEVATT</sequence>
<dbReference type="PANTHER" id="PTHR14465">
    <property type="entry name" value="IQ DOMAIN-CONTAINING PROTEIN H"/>
    <property type="match status" value="1"/>
</dbReference>
<dbReference type="InterPro" id="IPR056855">
    <property type="entry name" value="ATP-grasp_IQCH"/>
</dbReference>
<dbReference type="EMBL" id="JAODUO010000102">
    <property type="protein sequence ID" value="KAK2189580.1"/>
    <property type="molecule type" value="Genomic_DNA"/>
</dbReference>
<gene>
    <name evidence="3" type="ORF">NP493_102g04043</name>
</gene>
<evidence type="ECO:0000313" key="3">
    <source>
        <dbReference type="EMBL" id="KAK2189580.1"/>
    </source>
</evidence>
<dbReference type="PANTHER" id="PTHR14465:SF0">
    <property type="entry name" value="IQ DOMAIN-CONTAINING PROTEIN H"/>
    <property type="match status" value="1"/>
</dbReference>
<evidence type="ECO:0000256" key="1">
    <source>
        <dbReference type="SAM" id="MobiDB-lite"/>
    </source>
</evidence>
<dbReference type="AlphaFoldDB" id="A0AAD9UHH9"/>
<feature type="region of interest" description="Disordered" evidence="1">
    <location>
        <begin position="456"/>
        <end position="475"/>
    </location>
</feature>
<evidence type="ECO:0000313" key="4">
    <source>
        <dbReference type="Proteomes" id="UP001209878"/>
    </source>
</evidence>
<organism evidence="3 4">
    <name type="scientific">Ridgeia piscesae</name>
    <name type="common">Tubeworm</name>
    <dbReference type="NCBI Taxonomy" id="27915"/>
    <lineage>
        <taxon>Eukaryota</taxon>
        <taxon>Metazoa</taxon>
        <taxon>Spiralia</taxon>
        <taxon>Lophotrochozoa</taxon>
        <taxon>Annelida</taxon>
        <taxon>Polychaeta</taxon>
        <taxon>Sedentaria</taxon>
        <taxon>Canalipalpata</taxon>
        <taxon>Sabellida</taxon>
        <taxon>Siboglinidae</taxon>
        <taxon>Ridgeia</taxon>
    </lineage>
</organism>
<protein>
    <recommendedName>
        <fullName evidence="2">IQCH-like ATP-grasp domain-containing protein</fullName>
    </recommendedName>
</protein>
<comment type="caution">
    <text evidence="3">The sequence shown here is derived from an EMBL/GenBank/DDBJ whole genome shotgun (WGS) entry which is preliminary data.</text>
</comment>
<feature type="compositionally biased region" description="Acidic residues" evidence="1">
    <location>
        <begin position="458"/>
        <end position="468"/>
    </location>
</feature>
<dbReference type="Proteomes" id="UP001209878">
    <property type="component" value="Unassembled WGS sequence"/>
</dbReference>
<name>A0AAD9UHH9_RIDPI</name>
<keyword evidence="4" id="KW-1185">Reference proteome</keyword>
<dbReference type="InterPro" id="IPR038752">
    <property type="entry name" value="IQCH"/>
</dbReference>
<evidence type="ECO:0000259" key="2">
    <source>
        <dbReference type="Pfam" id="PF24923"/>
    </source>
</evidence>